<gene>
    <name evidence="7" type="ORF">D0Y65_037548</name>
</gene>
<dbReference type="EMBL" id="QZWG01000014">
    <property type="protein sequence ID" value="RZB67217.1"/>
    <property type="molecule type" value="Genomic_DNA"/>
</dbReference>
<dbReference type="GO" id="GO:0031201">
    <property type="term" value="C:SNARE complex"/>
    <property type="evidence" value="ECO:0007669"/>
    <property type="project" value="TreeGrafter"/>
</dbReference>
<keyword evidence="4" id="KW-0653">Protein transport</keyword>
<organism evidence="7 8">
    <name type="scientific">Glycine soja</name>
    <name type="common">Wild soybean</name>
    <dbReference type="NCBI Taxonomy" id="3848"/>
    <lineage>
        <taxon>Eukaryota</taxon>
        <taxon>Viridiplantae</taxon>
        <taxon>Streptophyta</taxon>
        <taxon>Embryophyta</taxon>
        <taxon>Tracheophyta</taxon>
        <taxon>Spermatophyta</taxon>
        <taxon>Magnoliopsida</taxon>
        <taxon>eudicotyledons</taxon>
        <taxon>Gunneridae</taxon>
        <taxon>Pentapetalae</taxon>
        <taxon>rosids</taxon>
        <taxon>fabids</taxon>
        <taxon>Fabales</taxon>
        <taxon>Fabaceae</taxon>
        <taxon>Papilionoideae</taxon>
        <taxon>50 kb inversion clade</taxon>
        <taxon>NPAAA clade</taxon>
        <taxon>indigoferoid/millettioid clade</taxon>
        <taxon>Phaseoleae</taxon>
        <taxon>Glycine</taxon>
        <taxon>Glycine subgen. Soja</taxon>
    </lineage>
</organism>
<name>A0A445H0U4_GLYSO</name>
<dbReference type="GO" id="GO:0005794">
    <property type="term" value="C:Golgi apparatus"/>
    <property type="evidence" value="ECO:0007669"/>
    <property type="project" value="TreeGrafter"/>
</dbReference>
<keyword evidence="6" id="KW-0472">Membrane</keyword>
<evidence type="ECO:0000256" key="4">
    <source>
        <dbReference type="ARBA" id="ARBA00022927"/>
    </source>
</evidence>
<sequence length="122" mass="13801">GTSNVHPRELENANAVGEAILSTIHGQRDRLKSAHRKALDVLNTVGISNSVLRLIERRNSGDQWIKYEGMLLTSFSYLLMFCGDINTISCSKTDIFPKFHCGKYINLDFRSIRLTSRAIFPE</sequence>
<dbReference type="PANTHER" id="PTHR21230">
    <property type="entry name" value="VESICLE TRANSPORT V-SNARE PROTEIN VTI1-RELATED"/>
    <property type="match status" value="1"/>
</dbReference>
<dbReference type="GO" id="GO:0015031">
    <property type="term" value="P:protein transport"/>
    <property type="evidence" value="ECO:0007669"/>
    <property type="project" value="UniProtKB-KW"/>
</dbReference>
<evidence type="ECO:0000256" key="2">
    <source>
        <dbReference type="ARBA" id="ARBA00022448"/>
    </source>
</evidence>
<dbReference type="PANTHER" id="PTHR21230:SF1">
    <property type="entry name" value="GOLGI SNAP RECEPTOR COMPLEX MEMBER 2"/>
    <property type="match status" value="1"/>
</dbReference>
<accession>A0A445H0U4</accession>
<keyword evidence="8" id="KW-1185">Reference proteome</keyword>
<proteinExistence type="predicted"/>
<dbReference type="GO" id="GO:0012507">
    <property type="term" value="C:ER to Golgi transport vesicle membrane"/>
    <property type="evidence" value="ECO:0007669"/>
    <property type="project" value="TreeGrafter"/>
</dbReference>
<dbReference type="Pfam" id="PF12352">
    <property type="entry name" value="V-SNARE_C"/>
    <property type="match status" value="1"/>
</dbReference>
<evidence type="ECO:0000313" key="8">
    <source>
        <dbReference type="Proteomes" id="UP000289340"/>
    </source>
</evidence>
<comment type="caution">
    <text evidence="7">The sequence shown here is derived from an EMBL/GenBank/DDBJ whole genome shotgun (WGS) entry which is preliminary data.</text>
</comment>
<evidence type="ECO:0000256" key="3">
    <source>
        <dbReference type="ARBA" id="ARBA00022692"/>
    </source>
</evidence>
<reference evidence="7 8" key="1">
    <citation type="submission" date="2018-09" db="EMBL/GenBank/DDBJ databases">
        <title>A high-quality reference genome of wild soybean provides a powerful tool to mine soybean genomes.</title>
        <authorList>
            <person name="Xie M."/>
            <person name="Chung C.Y.L."/>
            <person name="Li M.-W."/>
            <person name="Wong F.-L."/>
            <person name="Chan T.-F."/>
            <person name="Lam H.-M."/>
        </authorList>
    </citation>
    <scope>NUCLEOTIDE SEQUENCE [LARGE SCALE GENOMIC DNA]</scope>
    <source>
        <strain evidence="8">cv. W05</strain>
        <tissue evidence="7">Hypocotyl of etiolated seedlings</tissue>
    </source>
</reference>
<keyword evidence="2" id="KW-0813">Transport</keyword>
<protein>
    <submittedName>
        <fullName evidence="7">Membrin-11</fullName>
    </submittedName>
</protein>
<dbReference type="GO" id="GO:0006906">
    <property type="term" value="P:vesicle fusion"/>
    <property type="evidence" value="ECO:0007669"/>
    <property type="project" value="TreeGrafter"/>
</dbReference>
<evidence type="ECO:0000256" key="6">
    <source>
        <dbReference type="ARBA" id="ARBA00023136"/>
    </source>
</evidence>
<feature type="non-terminal residue" evidence="7">
    <location>
        <position position="1"/>
    </location>
</feature>
<dbReference type="AlphaFoldDB" id="A0A445H0U4"/>
<dbReference type="GO" id="GO:0005484">
    <property type="term" value="F:SNAP receptor activity"/>
    <property type="evidence" value="ECO:0007669"/>
    <property type="project" value="TreeGrafter"/>
</dbReference>
<dbReference type="Proteomes" id="UP000289340">
    <property type="component" value="Chromosome 14"/>
</dbReference>
<dbReference type="GO" id="GO:0031902">
    <property type="term" value="C:late endosome membrane"/>
    <property type="evidence" value="ECO:0007669"/>
    <property type="project" value="TreeGrafter"/>
</dbReference>
<evidence type="ECO:0000313" key="7">
    <source>
        <dbReference type="EMBL" id="RZB67217.1"/>
    </source>
</evidence>
<comment type="subcellular location">
    <subcellularLocation>
        <location evidence="1">Membrane</location>
        <topology evidence="1">Single-pass type IV membrane protein</topology>
    </subcellularLocation>
</comment>
<keyword evidence="5" id="KW-1133">Transmembrane helix</keyword>
<evidence type="ECO:0000256" key="5">
    <source>
        <dbReference type="ARBA" id="ARBA00022989"/>
    </source>
</evidence>
<dbReference type="GO" id="GO:0000149">
    <property type="term" value="F:SNARE binding"/>
    <property type="evidence" value="ECO:0007669"/>
    <property type="project" value="TreeGrafter"/>
</dbReference>
<evidence type="ECO:0000256" key="1">
    <source>
        <dbReference type="ARBA" id="ARBA00004211"/>
    </source>
</evidence>
<keyword evidence="3" id="KW-0812">Transmembrane</keyword>
<dbReference type="GO" id="GO:0005789">
    <property type="term" value="C:endoplasmic reticulum membrane"/>
    <property type="evidence" value="ECO:0007669"/>
    <property type="project" value="TreeGrafter"/>
</dbReference>